<evidence type="ECO:0000256" key="1">
    <source>
        <dbReference type="ARBA" id="ARBA00011643"/>
    </source>
</evidence>
<name>A0ABR6KLA0_9BACT</name>
<dbReference type="SUPFAM" id="SSF75138">
    <property type="entry name" value="HprK N-terminal domain-like"/>
    <property type="match status" value="1"/>
</dbReference>
<proteinExistence type="predicted"/>
<comment type="subunit">
    <text evidence="1">Homohexamer.</text>
</comment>
<evidence type="ECO:0000313" key="3">
    <source>
        <dbReference type="EMBL" id="MBB4621657.1"/>
    </source>
</evidence>
<dbReference type="Pfam" id="PF07085">
    <property type="entry name" value="DRTGG"/>
    <property type="match status" value="1"/>
</dbReference>
<evidence type="ECO:0000313" key="4">
    <source>
        <dbReference type="Proteomes" id="UP000533637"/>
    </source>
</evidence>
<dbReference type="InterPro" id="IPR010766">
    <property type="entry name" value="DRTGG"/>
</dbReference>
<dbReference type="EMBL" id="JACHOC010000002">
    <property type="protein sequence ID" value="MBB4621657.1"/>
    <property type="molecule type" value="Genomic_DNA"/>
</dbReference>
<dbReference type="InterPro" id="IPR028979">
    <property type="entry name" value="Ser_kin/Pase_Hpr-like_N_sf"/>
</dbReference>
<organism evidence="3 4">
    <name type="scientific">Parabacteroides faecis</name>
    <dbReference type="NCBI Taxonomy" id="1217282"/>
    <lineage>
        <taxon>Bacteria</taxon>
        <taxon>Pseudomonadati</taxon>
        <taxon>Bacteroidota</taxon>
        <taxon>Bacteroidia</taxon>
        <taxon>Bacteroidales</taxon>
        <taxon>Tannerellaceae</taxon>
        <taxon>Parabacteroides</taxon>
    </lineage>
</organism>
<keyword evidence="4" id="KW-1185">Reference proteome</keyword>
<protein>
    <submittedName>
        <fullName evidence="3">Transcriptional regulator</fullName>
    </submittedName>
</protein>
<dbReference type="RefSeq" id="WP_122352793.1">
    <property type="nucleotide sequence ID" value="NZ_BMPB01000002.1"/>
</dbReference>
<accession>A0ABR6KLA0</accession>
<reference evidence="3 4" key="1">
    <citation type="submission" date="2020-08" db="EMBL/GenBank/DDBJ databases">
        <title>Genomic Encyclopedia of Type Strains, Phase IV (KMG-IV): sequencing the most valuable type-strain genomes for metagenomic binning, comparative biology and taxonomic classification.</title>
        <authorList>
            <person name="Goeker M."/>
        </authorList>
    </citation>
    <scope>NUCLEOTIDE SEQUENCE [LARGE SCALE GENOMIC DNA]</scope>
    <source>
        <strain evidence="3 4">DSM 102983</strain>
    </source>
</reference>
<dbReference type="Proteomes" id="UP000533637">
    <property type="component" value="Unassembled WGS sequence"/>
</dbReference>
<dbReference type="Gene3D" id="3.40.1390.20">
    <property type="entry name" value="HprK N-terminal domain-like"/>
    <property type="match status" value="1"/>
</dbReference>
<feature type="domain" description="DRTGG" evidence="2">
    <location>
        <begin position="5"/>
        <end position="107"/>
    </location>
</feature>
<sequence>MKVSDLVKELELTVFCGEENLDAVVKGGYTSDLLSDVMGHMEEGMLWITMQTHQNIVAVSTLKDAAAVLIVNGASPDEETLQKGIEEGVPLLGTPLSAFVVSGKIYQLLQNG</sequence>
<evidence type="ECO:0000259" key="2">
    <source>
        <dbReference type="Pfam" id="PF07085"/>
    </source>
</evidence>
<gene>
    <name evidence="3" type="ORF">GGQ57_001551</name>
</gene>
<comment type="caution">
    <text evidence="3">The sequence shown here is derived from an EMBL/GenBank/DDBJ whole genome shotgun (WGS) entry which is preliminary data.</text>
</comment>